<dbReference type="EMBL" id="MWIP01000001">
    <property type="protein sequence ID" value="KAF1687902.1"/>
    <property type="molecule type" value="Genomic_DNA"/>
</dbReference>
<dbReference type="PROSITE" id="PS51077">
    <property type="entry name" value="HTH_ICLR"/>
    <property type="match status" value="1"/>
</dbReference>
<accession>A0A7V8K8J9</accession>
<dbReference type="InterPro" id="IPR014757">
    <property type="entry name" value="Tscrpt_reg_IclR_C"/>
</dbReference>
<feature type="domain" description="IclR-ED" evidence="5">
    <location>
        <begin position="111"/>
        <end position="289"/>
    </location>
</feature>
<evidence type="ECO:0000259" key="5">
    <source>
        <dbReference type="PROSITE" id="PS51078"/>
    </source>
</evidence>
<reference evidence="6 7" key="1">
    <citation type="submission" date="2017-10" db="EMBL/GenBank/DDBJ databases">
        <title>Whole genome sequencing of Pseudoxanthomonas broegbernensis DSM 12573(T).</title>
        <authorList>
            <person name="Kumar S."/>
            <person name="Bansal K."/>
            <person name="Kaur A."/>
            <person name="Patil P."/>
            <person name="Sharma S."/>
            <person name="Patil P.B."/>
        </authorList>
    </citation>
    <scope>NUCLEOTIDE SEQUENCE [LARGE SCALE GENOMIC DNA]</scope>
    <source>
        <strain evidence="6 7">DSM 12573</strain>
    </source>
</reference>
<dbReference type="PROSITE" id="PS51078">
    <property type="entry name" value="ICLR_ED"/>
    <property type="match status" value="1"/>
</dbReference>
<dbReference type="GO" id="GO:0003700">
    <property type="term" value="F:DNA-binding transcription factor activity"/>
    <property type="evidence" value="ECO:0007669"/>
    <property type="project" value="TreeGrafter"/>
</dbReference>
<dbReference type="AlphaFoldDB" id="A0A7V8K8J9"/>
<protein>
    <submittedName>
        <fullName evidence="6">Transcriptional regulator</fullName>
    </submittedName>
</protein>
<dbReference type="Pfam" id="PF01614">
    <property type="entry name" value="IclR_C"/>
    <property type="match status" value="1"/>
</dbReference>
<dbReference type="Proteomes" id="UP000462066">
    <property type="component" value="Unassembled WGS sequence"/>
</dbReference>
<sequence>MEICFICAPGAGVAILDASSLCLSRQHREERVLASSEYADAPTAKYRAPALEKGLDILELLARSPAPLSMAEISEGMGRSKGEIFRMLQVLEDRGYIARATGESGYALTHRLFMLGMEQPPVKGMMEAALPVMHRLADAIQQPCHLSVTSREEIVVVARVDAPGEIGLVVRVGHRRPMAHSTSGVVLFAFQGPAIRERWLALLREAEPGLDADAFRKRTEQARADGYASAASDVVHGVVDLSAPVLRHDHAVCALTVPFLETSNARSRATAALAPLREAAAAISRALTYGGHD</sequence>
<evidence type="ECO:0000259" key="4">
    <source>
        <dbReference type="PROSITE" id="PS51077"/>
    </source>
</evidence>
<comment type="caution">
    <text evidence="6">The sequence shown here is derived from an EMBL/GenBank/DDBJ whole genome shotgun (WGS) entry which is preliminary data.</text>
</comment>
<dbReference type="SUPFAM" id="SSF55781">
    <property type="entry name" value="GAF domain-like"/>
    <property type="match status" value="1"/>
</dbReference>
<name>A0A7V8K8J9_9GAMM</name>
<keyword evidence="3" id="KW-0804">Transcription</keyword>
<organism evidence="6 7">
    <name type="scientific">Pseudoxanthomonas broegbernensis</name>
    <dbReference type="NCBI Taxonomy" id="83619"/>
    <lineage>
        <taxon>Bacteria</taxon>
        <taxon>Pseudomonadati</taxon>
        <taxon>Pseudomonadota</taxon>
        <taxon>Gammaproteobacteria</taxon>
        <taxon>Lysobacterales</taxon>
        <taxon>Lysobacteraceae</taxon>
        <taxon>Pseudoxanthomonas</taxon>
    </lineage>
</organism>
<proteinExistence type="predicted"/>
<dbReference type="InterPro" id="IPR050707">
    <property type="entry name" value="HTH_MetabolicPath_Reg"/>
</dbReference>
<evidence type="ECO:0000313" key="7">
    <source>
        <dbReference type="Proteomes" id="UP000462066"/>
    </source>
</evidence>
<evidence type="ECO:0000256" key="2">
    <source>
        <dbReference type="ARBA" id="ARBA00023125"/>
    </source>
</evidence>
<evidence type="ECO:0000256" key="1">
    <source>
        <dbReference type="ARBA" id="ARBA00023015"/>
    </source>
</evidence>
<dbReference type="InterPro" id="IPR036388">
    <property type="entry name" value="WH-like_DNA-bd_sf"/>
</dbReference>
<dbReference type="Gene3D" id="1.10.10.10">
    <property type="entry name" value="Winged helix-like DNA-binding domain superfamily/Winged helix DNA-binding domain"/>
    <property type="match status" value="1"/>
</dbReference>
<dbReference type="InterPro" id="IPR029016">
    <property type="entry name" value="GAF-like_dom_sf"/>
</dbReference>
<dbReference type="GO" id="GO:0003677">
    <property type="term" value="F:DNA binding"/>
    <property type="evidence" value="ECO:0007669"/>
    <property type="project" value="UniProtKB-KW"/>
</dbReference>
<dbReference type="PANTHER" id="PTHR30136:SF7">
    <property type="entry name" value="HTH-TYPE TRANSCRIPTIONAL REGULATOR KDGR-RELATED"/>
    <property type="match status" value="1"/>
</dbReference>
<dbReference type="SUPFAM" id="SSF46785">
    <property type="entry name" value="Winged helix' DNA-binding domain"/>
    <property type="match status" value="1"/>
</dbReference>
<keyword evidence="2" id="KW-0238">DNA-binding</keyword>
<evidence type="ECO:0000256" key="3">
    <source>
        <dbReference type="ARBA" id="ARBA00023163"/>
    </source>
</evidence>
<keyword evidence="1" id="KW-0805">Transcription regulation</keyword>
<evidence type="ECO:0000313" key="6">
    <source>
        <dbReference type="EMBL" id="KAF1687902.1"/>
    </source>
</evidence>
<dbReference type="Pfam" id="PF09339">
    <property type="entry name" value="HTH_IclR"/>
    <property type="match status" value="1"/>
</dbReference>
<dbReference type="SMART" id="SM00346">
    <property type="entry name" value="HTH_ICLR"/>
    <property type="match status" value="1"/>
</dbReference>
<keyword evidence="7" id="KW-1185">Reference proteome</keyword>
<dbReference type="PANTHER" id="PTHR30136">
    <property type="entry name" value="HELIX-TURN-HELIX TRANSCRIPTIONAL REGULATOR, ICLR FAMILY"/>
    <property type="match status" value="1"/>
</dbReference>
<dbReference type="Gene3D" id="3.30.450.40">
    <property type="match status" value="1"/>
</dbReference>
<dbReference type="GO" id="GO:0045892">
    <property type="term" value="P:negative regulation of DNA-templated transcription"/>
    <property type="evidence" value="ECO:0007669"/>
    <property type="project" value="TreeGrafter"/>
</dbReference>
<feature type="domain" description="HTH iclR-type" evidence="4">
    <location>
        <begin position="48"/>
        <end position="110"/>
    </location>
</feature>
<dbReference type="InterPro" id="IPR036390">
    <property type="entry name" value="WH_DNA-bd_sf"/>
</dbReference>
<gene>
    <name evidence="6" type="ORF">B1992_00180</name>
</gene>
<dbReference type="InterPro" id="IPR005471">
    <property type="entry name" value="Tscrpt_reg_IclR_N"/>
</dbReference>